<feature type="transmembrane region" description="Helical" evidence="1">
    <location>
        <begin position="354"/>
        <end position="380"/>
    </location>
</feature>
<reference evidence="2" key="1">
    <citation type="submission" date="2019-07" db="EMBL/GenBank/DDBJ databases">
        <authorList>
            <person name="Weber M."/>
            <person name="Kostadinov I."/>
            <person name="Kostadinov D I."/>
        </authorList>
    </citation>
    <scope>NUCLEOTIDE SEQUENCE</scope>
    <source>
        <strain evidence="2">Gfbio:sag-sample-m06:053724c1-46a9-4a36-b237-ea2bf867836b</strain>
    </source>
</reference>
<dbReference type="EMBL" id="LR633967">
    <property type="protein sequence ID" value="VUX55416.1"/>
    <property type="molecule type" value="Genomic_DNA"/>
</dbReference>
<evidence type="ECO:0000313" key="2">
    <source>
        <dbReference type="EMBL" id="VUX55416.1"/>
    </source>
</evidence>
<dbReference type="PANTHER" id="PTHR34289">
    <property type="entry name" value="PROTEIN, PUTATIVE (DUF819)-RELATED"/>
    <property type="match status" value="1"/>
</dbReference>
<feature type="transmembrane region" description="Helical" evidence="1">
    <location>
        <begin position="274"/>
        <end position="293"/>
    </location>
</feature>
<feature type="transmembrane region" description="Helical" evidence="1">
    <location>
        <begin position="66"/>
        <end position="84"/>
    </location>
</feature>
<accession>A0A7D9H3F6</accession>
<dbReference type="Pfam" id="PF05684">
    <property type="entry name" value="DUF819"/>
    <property type="match status" value="1"/>
</dbReference>
<feature type="transmembrane region" description="Helical" evidence="1">
    <location>
        <begin position="242"/>
        <end position="262"/>
    </location>
</feature>
<organism evidence="2">
    <name type="scientific">uncultured Woeseiaceae bacterium</name>
    <dbReference type="NCBI Taxonomy" id="1983305"/>
    <lineage>
        <taxon>Bacteria</taxon>
        <taxon>Pseudomonadati</taxon>
        <taxon>Pseudomonadota</taxon>
        <taxon>Gammaproteobacteria</taxon>
        <taxon>Woeseiales</taxon>
        <taxon>Woeseiaceae</taxon>
        <taxon>environmental samples</taxon>
    </lineage>
</organism>
<gene>
    <name evidence="2" type="ORF">JTBM06_V1_20037</name>
</gene>
<keyword evidence="1" id="KW-0812">Transmembrane</keyword>
<feature type="transmembrane region" description="Helical" evidence="1">
    <location>
        <begin position="299"/>
        <end position="321"/>
    </location>
</feature>
<dbReference type="AlphaFoldDB" id="A0A7D9H3F6"/>
<keyword evidence="1" id="KW-1133">Transmembrane helix</keyword>
<feature type="transmembrane region" description="Helical" evidence="1">
    <location>
        <begin position="164"/>
        <end position="183"/>
    </location>
</feature>
<dbReference type="InterPro" id="IPR008537">
    <property type="entry name" value="DUF819"/>
</dbReference>
<proteinExistence type="predicted"/>
<protein>
    <submittedName>
        <fullName evidence="2">Putative integral membrane protein</fullName>
    </submittedName>
</protein>
<feature type="transmembrane region" description="Helical" evidence="1">
    <location>
        <begin position="211"/>
        <end position="230"/>
    </location>
</feature>
<sequence>MSLPLIGPEQDFAIWAVLIALAGFGFWCERFPWGRKYSGVMLLITAAIILANLRIIPTVAPVYDVVWDYLVPIAIPLLLFEADLKRIVRESGPTLIAFMIGSATVVAGVTVGVFLFDLGPREAELAGIFTGTYIGGGLNFAAVAEATGMQDDSMLTAAVAADQVITNLHFLLIIFIPGIAWMANRYPTHHMDNAELFDAESEGEVHHIADLGLAGLMAALALAFAVAATGKLIAELVGMSDYSILVITLLALMIATIFPRQVEKLSGYRETGNVMMFIFLASVGAGADIWKLIETAPVLFLFALVIIIVHLVLLFGIGKILKLDLAELAMASAVCIGGPASAPALASAKGWRDLLIPGLLLGSLGYAVGSFIGVSVVEFLR</sequence>
<feature type="transmembrane region" description="Helical" evidence="1">
    <location>
        <begin position="40"/>
        <end position="60"/>
    </location>
</feature>
<feature type="transmembrane region" description="Helical" evidence="1">
    <location>
        <begin position="96"/>
        <end position="116"/>
    </location>
</feature>
<dbReference type="PANTHER" id="PTHR34289:SF8">
    <property type="entry name" value="DUF819 DOMAIN-CONTAINING PROTEIN"/>
    <property type="match status" value="1"/>
</dbReference>
<keyword evidence="1" id="KW-0472">Membrane</keyword>
<feature type="transmembrane region" description="Helical" evidence="1">
    <location>
        <begin position="12"/>
        <end position="28"/>
    </location>
</feature>
<name>A0A7D9H3F6_9GAMM</name>
<evidence type="ECO:0000256" key="1">
    <source>
        <dbReference type="SAM" id="Phobius"/>
    </source>
</evidence>